<dbReference type="InterPro" id="IPR000524">
    <property type="entry name" value="Tscrpt_reg_HTH_GntR"/>
</dbReference>
<dbReference type="PANTHER" id="PTHR43537:SF49">
    <property type="entry name" value="TRANSCRIPTIONAL REGULATORY PROTEIN"/>
    <property type="match status" value="1"/>
</dbReference>
<protein>
    <submittedName>
        <fullName evidence="5">GntR family transcriptional regulator</fullName>
    </submittedName>
</protein>
<dbReference type="Proteomes" id="UP000076848">
    <property type="component" value="Unassembled WGS sequence"/>
</dbReference>
<keyword evidence="1" id="KW-0805">Transcription regulation</keyword>
<dbReference type="AlphaFoldDB" id="A0A157SUX5"/>
<dbReference type="Pfam" id="PF00392">
    <property type="entry name" value="GntR"/>
    <property type="match status" value="1"/>
</dbReference>
<dbReference type="GO" id="GO:0003677">
    <property type="term" value="F:DNA binding"/>
    <property type="evidence" value="ECO:0007669"/>
    <property type="project" value="UniProtKB-KW"/>
</dbReference>
<dbReference type="Gene3D" id="1.10.10.10">
    <property type="entry name" value="Winged helix-like DNA-binding domain superfamily/Winged helix DNA-binding domain"/>
    <property type="match status" value="1"/>
</dbReference>
<dbReference type="CDD" id="cd07377">
    <property type="entry name" value="WHTH_GntR"/>
    <property type="match status" value="1"/>
</dbReference>
<dbReference type="Pfam" id="PF07729">
    <property type="entry name" value="FCD"/>
    <property type="match status" value="1"/>
</dbReference>
<evidence type="ECO:0000256" key="1">
    <source>
        <dbReference type="ARBA" id="ARBA00023015"/>
    </source>
</evidence>
<dbReference type="STRING" id="288768.SAMEA3906486_05047"/>
<dbReference type="SUPFAM" id="SSF48008">
    <property type="entry name" value="GntR ligand-binding domain-like"/>
    <property type="match status" value="1"/>
</dbReference>
<organism evidence="5 6">
    <name type="scientific">Bordetella ansorpii</name>
    <dbReference type="NCBI Taxonomy" id="288768"/>
    <lineage>
        <taxon>Bacteria</taxon>
        <taxon>Pseudomonadati</taxon>
        <taxon>Pseudomonadota</taxon>
        <taxon>Betaproteobacteria</taxon>
        <taxon>Burkholderiales</taxon>
        <taxon>Alcaligenaceae</taxon>
        <taxon>Bordetella</taxon>
    </lineage>
</organism>
<evidence type="ECO:0000256" key="3">
    <source>
        <dbReference type="ARBA" id="ARBA00023163"/>
    </source>
</evidence>
<proteinExistence type="predicted"/>
<accession>A0A157SUX5</accession>
<dbReference type="RefSeq" id="WP_066133422.1">
    <property type="nucleotide sequence ID" value="NZ_FKIF01000010.1"/>
</dbReference>
<sequence length="231" mass="24789">MLAVITQAAESGDAAPARATNTPERIRVLIEREIERGRLAPGAALDEKALARSYAVSRTPVREALLMLAAQKLVSIVPRAGTFVHRPAAGELIALLEFLGETEGVAARLAASRMAPEQRERLRTLHEHCAQLSANGDRVGYEAANLQLHDAVHQGSGNAVIIEQITGVRRRLASFRRHVFDRPGRLQTSHAEHAPVVDAICAGDPQAAADAMRDHIIGKGKAYADLVLTSG</sequence>
<feature type="domain" description="HTH gntR-type" evidence="4">
    <location>
        <begin position="20"/>
        <end position="87"/>
    </location>
</feature>
<dbReference type="InterPro" id="IPR036388">
    <property type="entry name" value="WH-like_DNA-bd_sf"/>
</dbReference>
<gene>
    <name evidence="5" type="primary">pdhR</name>
    <name evidence="5" type="ORF">SAMEA3906486_05047</name>
</gene>
<keyword evidence="2" id="KW-0238">DNA-binding</keyword>
<dbReference type="PROSITE" id="PS50949">
    <property type="entry name" value="HTH_GNTR"/>
    <property type="match status" value="1"/>
</dbReference>
<dbReference type="GO" id="GO:0003700">
    <property type="term" value="F:DNA-binding transcription factor activity"/>
    <property type="evidence" value="ECO:0007669"/>
    <property type="project" value="InterPro"/>
</dbReference>
<dbReference type="Gene3D" id="1.20.120.530">
    <property type="entry name" value="GntR ligand-binding domain-like"/>
    <property type="match status" value="1"/>
</dbReference>
<dbReference type="EMBL" id="FKIF01000010">
    <property type="protein sequence ID" value="SAI74249.1"/>
    <property type="molecule type" value="Genomic_DNA"/>
</dbReference>
<evidence type="ECO:0000259" key="4">
    <source>
        <dbReference type="PROSITE" id="PS50949"/>
    </source>
</evidence>
<dbReference type="InterPro" id="IPR036390">
    <property type="entry name" value="WH_DNA-bd_sf"/>
</dbReference>
<name>A0A157SUX5_9BORD</name>
<dbReference type="SMART" id="SM00345">
    <property type="entry name" value="HTH_GNTR"/>
    <property type="match status" value="1"/>
</dbReference>
<keyword evidence="6" id="KW-1185">Reference proteome</keyword>
<dbReference type="SMART" id="SM00895">
    <property type="entry name" value="FCD"/>
    <property type="match status" value="1"/>
</dbReference>
<dbReference type="InterPro" id="IPR008920">
    <property type="entry name" value="TF_FadR/GntR_C"/>
</dbReference>
<keyword evidence="3" id="KW-0804">Transcription</keyword>
<dbReference type="InterPro" id="IPR011711">
    <property type="entry name" value="GntR_C"/>
</dbReference>
<evidence type="ECO:0000313" key="5">
    <source>
        <dbReference type="EMBL" id="SAI74249.1"/>
    </source>
</evidence>
<evidence type="ECO:0000256" key="2">
    <source>
        <dbReference type="ARBA" id="ARBA00023125"/>
    </source>
</evidence>
<dbReference type="SUPFAM" id="SSF46785">
    <property type="entry name" value="Winged helix' DNA-binding domain"/>
    <property type="match status" value="1"/>
</dbReference>
<dbReference type="PANTHER" id="PTHR43537">
    <property type="entry name" value="TRANSCRIPTIONAL REGULATOR, GNTR FAMILY"/>
    <property type="match status" value="1"/>
</dbReference>
<reference evidence="5 6" key="1">
    <citation type="submission" date="2016-04" db="EMBL/GenBank/DDBJ databases">
        <authorList>
            <consortium name="Pathogen Informatics"/>
        </authorList>
    </citation>
    <scope>NUCLEOTIDE SEQUENCE [LARGE SCALE GENOMIC DNA]</scope>
    <source>
        <strain evidence="5 6">H050680373</strain>
    </source>
</reference>
<evidence type="ECO:0000313" key="6">
    <source>
        <dbReference type="Proteomes" id="UP000076848"/>
    </source>
</evidence>